<reference evidence="3 4" key="1">
    <citation type="submission" date="2024-11" db="EMBL/GenBank/DDBJ databases">
        <title>The Natural Products Discovery Center: Release of the First 8490 Sequenced Strains for Exploring Actinobacteria Biosynthetic Diversity.</title>
        <authorList>
            <person name="Kalkreuter E."/>
            <person name="Kautsar S.A."/>
            <person name="Yang D."/>
            <person name="Bader C.D."/>
            <person name="Teijaro C.N."/>
            <person name="Fluegel L."/>
            <person name="Davis C.M."/>
            <person name="Simpson J.R."/>
            <person name="Lauterbach L."/>
            <person name="Steele A.D."/>
            <person name="Gui C."/>
            <person name="Meng S."/>
            <person name="Li G."/>
            <person name="Viehrig K."/>
            <person name="Ye F."/>
            <person name="Su P."/>
            <person name="Kiefer A.F."/>
            <person name="Nichols A."/>
            <person name="Cepeda A.J."/>
            <person name="Yan W."/>
            <person name="Fan B."/>
            <person name="Jiang Y."/>
            <person name="Adhikari A."/>
            <person name="Zheng C.-J."/>
            <person name="Schuster L."/>
            <person name="Cowan T.M."/>
            <person name="Smanski M.J."/>
            <person name="Chevrette M.G."/>
            <person name="De Carvalho L.P.S."/>
            <person name="Shen B."/>
        </authorList>
    </citation>
    <scope>NUCLEOTIDE SEQUENCE [LARGE SCALE GENOMIC DNA]</scope>
    <source>
        <strain evidence="3 4">NPDC020863</strain>
    </source>
</reference>
<organism evidence="3 4">
    <name type="scientific">Streptomyces milbemycinicus</name>
    <dbReference type="NCBI Taxonomy" id="476552"/>
    <lineage>
        <taxon>Bacteria</taxon>
        <taxon>Bacillati</taxon>
        <taxon>Actinomycetota</taxon>
        <taxon>Actinomycetes</taxon>
        <taxon>Kitasatosporales</taxon>
        <taxon>Streptomycetaceae</taxon>
        <taxon>Streptomyces</taxon>
    </lineage>
</organism>
<dbReference type="SUPFAM" id="SSF50998">
    <property type="entry name" value="Quinoprotein alcohol dehydrogenase-like"/>
    <property type="match status" value="2"/>
</dbReference>
<dbReference type="InterPro" id="IPR000719">
    <property type="entry name" value="Prot_kinase_dom"/>
</dbReference>
<dbReference type="SMART" id="SM00220">
    <property type="entry name" value="S_TKc"/>
    <property type="match status" value="1"/>
</dbReference>
<dbReference type="Pfam" id="PF13360">
    <property type="entry name" value="PQQ_2"/>
    <property type="match status" value="2"/>
</dbReference>
<dbReference type="InterPro" id="IPR011047">
    <property type="entry name" value="Quinoprotein_ADH-like_sf"/>
</dbReference>
<comment type="caution">
    <text evidence="3">The sequence shown here is derived from an EMBL/GenBank/DDBJ whole genome shotgun (WGS) entry which is preliminary data.</text>
</comment>
<feature type="region of interest" description="Disordered" evidence="1">
    <location>
        <begin position="336"/>
        <end position="404"/>
    </location>
</feature>
<dbReference type="InterPro" id="IPR015943">
    <property type="entry name" value="WD40/YVTN_repeat-like_dom_sf"/>
</dbReference>
<dbReference type="Gene3D" id="1.10.510.10">
    <property type="entry name" value="Transferase(Phosphotransferase) domain 1"/>
    <property type="match status" value="1"/>
</dbReference>
<dbReference type="PANTHER" id="PTHR34512:SF30">
    <property type="entry name" value="OUTER MEMBRANE PROTEIN ASSEMBLY FACTOR BAMB"/>
    <property type="match status" value="1"/>
</dbReference>
<dbReference type="InterPro" id="IPR002372">
    <property type="entry name" value="PQQ_rpt_dom"/>
</dbReference>
<feature type="compositionally biased region" description="Low complexity" evidence="1">
    <location>
        <begin position="336"/>
        <end position="388"/>
    </location>
</feature>
<dbReference type="SUPFAM" id="SSF56112">
    <property type="entry name" value="Protein kinase-like (PK-like)"/>
    <property type="match status" value="1"/>
</dbReference>
<dbReference type="PROSITE" id="PS50011">
    <property type="entry name" value="PROTEIN_KINASE_DOM"/>
    <property type="match status" value="1"/>
</dbReference>
<feature type="domain" description="Protein kinase" evidence="2">
    <location>
        <begin position="1"/>
        <end position="257"/>
    </location>
</feature>
<dbReference type="InterPro" id="IPR011009">
    <property type="entry name" value="Kinase-like_dom_sf"/>
</dbReference>
<dbReference type="Gene3D" id="2.130.10.10">
    <property type="entry name" value="YVTN repeat-like/Quinoprotein amine dehydrogenase"/>
    <property type="match status" value="2"/>
</dbReference>
<dbReference type="InterPro" id="IPR018391">
    <property type="entry name" value="PQQ_b-propeller_rpt"/>
</dbReference>
<dbReference type="Proteomes" id="UP001620295">
    <property type="component" value="Unassembled WGS sequence"/>
</dbReference>
<dbReference type="EMBL" id="JBJDQH010000004">
    <property type="protein sequence ID" value="MFK4265693.1"/>
    <property type="molecule type" value="Genomic_DNA"/>
</dbReference>
<protein>
    <submittedName>
        <fullName evidence="3">PQQ-binding-like beta-propeller repeat protein</fullName>
    </submittedName>
</protein>
<dbReference type="PANTHER" id="PTHR34512">
    <property type="entry name" value="CELL SURFACE PROTEIN"/>
    <property type="match status" value="1"/>
</dbReference>
<evidence type="ECO:0000256" key="1">
    <source>
        <dbReference type="SAM" id="MobiDB-lite"/>
    </source>
</evidence>
<evidence type="ECO:0000313" key="3">
    <source>
        <dbReference type="EMBL" id="MFK4265693.1"/>
    </source>
</evidence>
<gene>
    <name evidence="3" type="ORF">ACI2L5_12220</name>
</gene>
<evidence type="ECO:0000259" key="2">
    <source>
        <dbReference type="PROSITE" id="PS50011"/>
    </source>
</evidence>
<evidence type="ECO:0000313" key="4">
    <source>
        <dbReference type="Proteomes" id="UP001620295"/>
    </source>
</evidence>
<keyword evidence="4" id="KW-1185">Reference proteome</keyword>
<name>A0ABW8LJG3_9ACTN</name>
<proteinExistence type="predicted"/>
<dbReference type="SMART" id="SM00564">
    <property type="entry name" value="PQQ"/>
    <property type="match status" value="4"/>
</dbReference>
<sequence length="820" mass="84611">MEPLRHDDPRHVGPYVLIGRLEAALDDVPAVERRYIARPVSGDRTVQLTIPLAEFDRDTAYAARFRAEAERARGLAGRVGWPAPATEVSGERERPVWHACPYQPGLPLPEALVAYGGPLPERTVRALGAAVAEALAQLHTAGLAHAGLTPWAVLVGDQPRITGFGAVRAVAPDGQDRSGLPGLVAECTAPEQLTGGRPRPPGDVYALGAVLSYAAIGRLAAPPGELPEPLREAITACLAPDPADRPSAAALLAQLIRGATSDAHAPGGELATLPGGGPTATVLDGGAGGAASLLGPGWLPGRVIAAMAGQAARVLATEAEGAEGVGSEIAGAEGVGAEATGPSAEPARPVAAHTPAPAAAAQAPAAQAATGRPAKTRPSLLRLLPGSPHTADTAPAATGIGRRPSRRTLLTGATAGVAGAALGFGAVTAMGLGDDKQPARRPRAIRGVPPVPLWEYRVDDASTVGPVVWRDEIVVLAAGAHVFGLSLRTGKRLWTADSVAAGPAVDVGNGLIMIPGIGRSSFLSARSGEMRWRSAKYDDESTGGELKQVLDVRAGVLCFTVLSRGEDLVRKTTSVVAYDVGARRERWRSPLPERFTATPVDPGKRRLVSPLPLGDASVIPEAIGEGQGRERTDAKRFVALRRRDGRRLWTRTYDGVTLDTDVTPLAPGSALVTDGQGTLRALGLPDGTRKWTTRLRSDATAFGNPAVRGGRVYVADGMSAVTAVDARTGEVVWHSDPELLTVELLTDVQTLVTPSGKTVLAVNSTETTAFRAADGAILWRFSDVSGASGGLGSGPGKLLAFGGGVAIVLSHKSVYALPVE</sequence>
<dbReference type="RefSeq" id="WP_404746224.1">
    <property type="nucleotide sequence ID" value="NZ_JBJDQH010000004.1"/>
</dbReference>
<accession>A0ABW8LJG3</accession>